<dbReference type="EMBL" id="MUJZ01062698">
    <property type="protein sequence ID" value="OTF71068.1"/>
    <property type="molecule type" value="Genomic_DNA"/>
</dbReference>
<evidence type="ECO:0000313" key="4">
    <source>
        <dbReference type="EMBL" id="OTF71068.1"/>
    </source>
</evidence>
<evidence type="ECO:0000256" key="3">
    <source>
        <dbReference type="SAM" id="MobiDB-lite"/>
    </source>
</evidence>
<dbReference type="PANTHER" id="PTHR12587">
    <property type="entry name" value="LAR INTERACTING PROTEIN LIP -RELATED PROTEIN"/>
    <property type="match status" value="1"/>
</dbReference>
<comment type="caution">
    <text evidence="4">The sequence shown here is derived from an EMBL/GenBank/DDBJ whole genome shotgun (WGS) entry which is preliminary data.</text>
</comment>
<dbReference type="Proteomes" id="UP000194236">
    <property type="component" value="Unassembled WGS sequence"/>
</dbReference>
<keyword evidence="5" id="KW-1185">Reference proteome</keyword>
<keyword evidence="1" id="KW-0677">Repeat</keyword>
<evidence type="ECO:0000256" key="2">
    <source>
        <dbReference type="SAM" id="Coils"/>
    </source>
</evidence>
<reference evidence="4 5" key="1">
    <citation type="submission" date="2017-03" db="EMBL/GenBank/DDBJ databases">
        <title>Genome Survey of Euroglyphus maynei.</title>
        <authorList>
            <person name="Arlian L.G."/>
            <person name="Morgan M.S."/>
            <person name="Rider S.D."/>
        </authorList>
    </citation>
    <scope>NUCLEOTIDE SEQUENCE [LARGE SCALE GENOMIC DNA]</scope>
    <source>
        <strain evidence="4">Arlian Lab</strain>
        <tissue evidence="4">Whole body</tissue>
    </source>
</reference>
<sequence length="272" mass="29578">LSSDATSLSTAKHVGGGSPNTGGGSTPSSAVVQATKKESAGETQTVAKIEQDHRISADDHHTVDAECCSQMTNESNPFEDIDQQLDQIISSSASAMSQSHLHQSHHHMPTSHHSHTDPQTLAIMLQEQLDAINNEIRLIQEEKQSTEQRTEELESQVGSIDSHMNNYFTGLCSSQFGTGLSPPHSGTSTPKSPSTSMAIMNAASLSRFYPTITPVHCQPSYPGMTSERDAFSHYASPHHLVGYTNPNWNSSNSSLPTDIYQRFVIITNKLIY</sequence>
<dbReference type="GO" id="GO:0050808">
    <property type="term" value="P:synapse organization"/>
    <property type="evidence" value="ECO:0007669"/>
    <property type="project" value="TreeGrafter"/>
</dbReference>
<feature type="compositionally biased region" description="Gly residues" evidence="3">
    <location>
        <begin position="14"/>
        <end position="25"/>
    </location>
</feature>
<feature type="region of interest" description="Disordered" evidence="3">
    <location>
        <begin position="1"/>
        <end position="45"/>
    </location>
</feature>
<name>A0A1Y3ATB5_EURMA</name>
<dbReference type="AlphaFoldDB" id="A0A1Y3ATB5"/>
<organism evidence="4 5">
    <name type="scientific">Euroglyphus maynei</name>
    <name type="common">Mayne's house dust mite</name>
    <dbReference type="NCBI Taxonomy" id="6958"/>
    <lineage>
        <taxon>Eukaryota</taxon>
        <taxon>Metazoa</taxon>
        <taxon>Ecdysozoa</taxon>
        <taxon>Arthropoda</taxon>
        <taxon>Chelicerata</taxon>
        <taxon>Arachnida</taxon>
        <taxon>Acari</taxon>
        <taxon>Acariformes</taxon>
        <taxon>Sarcoptiformes</taxon>
        <taxon>Astigmata</taxon>
        <taxon>Psoroptidia</taxon>
        <taxon>Analgoidea</taxon>
        <taxon>Pyroglyphidae</taxon>
        <taxon>Pyroglyphinae</taxon>
        <taxon>Euroglyphus</taxon>
    </lineage>
</organism>
<dbReference type="GO" id="GO:0048786">
    <property type="term" value="C:presynaptic active zone"/>
    <property type="evidence" value="ECO:0007669"/>
    <property type="project" value="TreeGrafter"/>
</dbReference>
<dbReference type="InterPro" id="IPR029515">
    <property type="entry name" value="Liprin"/>
</dbReference>
<feature type="coiled-coil region" evidence="2">
    <location>
        <begin position="122"/>
        <end position="156"/>
    </location>
</feature>
<proteinExistence type="predicted"/>
<gene>
    <name evidence="4" type="ORF">BLA29_007789</name>
</gene>
<dbReference type="OrthoDB" id="2132119at2759"/>
<feature type="non-terminal residue" evidence="4">
    <location>
        <position position="1"/>
    </location>
</feature>
<protein>
    <submittedName>
        <fullName evidence="4">Uncharacterized protein</fullName>
    </submittedName>
</protein>
<evidence type="ECO:0000313" key="5">
    <source>
        <dbReference type="Proteomes" id="UP000194236"/>
    </source>
</evidence>
<keyword evidence="2" id="KW-0175">Coiled coil</keyword>
<evidence type="ECO:0000256" key="1">
    <source>
        <dbReference type="ARBA" id="ARBA00022737"/>
    </source>
</evidence>
<accession>A0A1Y3ATB5</accession>
<feature type="compositionally biased region" description="Polar residues" evidence="3">
    <location>
        <begin position="1"/>
        <end position="10"/>
    </location>
</feature>
<dbReference type="PANTHER" id="PTHR12587:SF20">
    <property type="entry name" value="LIPRIN-ALPHA, ISOFORM E"/>
    <property type="match status" value="1"/>
</dbReference>